<feature type="transmembrane region" description="Helical" evidence="8">
    <location>
        <begin position="173"/>
        <end position="195"/>
    </location>
</feature>
<feature type="transmembrane region" description="Helical" evidence="8">
    <location>
        <begin position="431"/>
        <end position="450"/>
    </location>
</feature>
<dbReference type="EMBL" id="KN846990">
    <property type="protein sequence ID" value="KIW91554.1"/>
    <property type="molecule type" value="Genomic_DNA"/>
</dbReference>
<evidence type="ECO:0000256" key="3">
    <source>
        <dbReference type="ARBA" id="ARBA00022448"/>
    </source>
</evidence>
<dbReference type="SUPFAM" id="SSF103473">
    <property type="entry name" value="MFS general substrate transporter"/>
    <property type="match status" value="1"/>
</dbReference>
<dbReference type="InterPro" id="IPR003663">
    <property type="entry name" value="Sugar/inositol_transpt"/>
</dbReference>
<evidence type="ECO:0000256" key="1">
    <source>
        <dbReference type="ARBA" id="ARBA00004141"/>
    </source>
</evidence>
<dbReference type="PROSITE" id="PS50850">
    <property type="entry name" value="MFS"/>
    <property type="match status" value="1"/>
</dbReference>
<sequence>MAKGTKYNFLIVFFVALGSFTYGFNSAIMGLVIGLPAFFQYFNINLDDTQGNQITGATNGLYSGGGILGCIFVPWLLDRLGRRRTIQVAAALAIISAALQGGSVHIAMFLIARFLNGWAVGMLDTSIPVFQSEISPARQRGRMVGAHGVLIVIGYSCAGFAGFGTYFATPTVSWRLCLSLQIVAPLLLFLGSPWLPESPRWLIDHDRLEDGFQVLRSLHTRPEDPDEIIAREEFLQIRRQIELERADKLSKSWGALFKKPSLRKRLILGFGTQFIAQSTGVLVVNNYQILLYKSLGITGSLPLLLNALYNGLAALMNFVNSLFLDRLGRIRIMLIGLIGCACSLICFTAMVATFGGTSNRVGNGFGVFFLFLFVFFYGGTMDATSYVYCSEIFPTPLRAQGTGFSVAGLFTATLIYTQTAPVAFAQVGWKFYIMFIILPLLGAALMWKFFPETKLLTLEEISRLFGDEVALDINQLSTEEKMALDREVAKGVQGVISVEVESGESKSPDDRVEVV</sequence>
<feature type="transmembrane region" description="Helical" evidence="8">
    <location>
        <begin position="401"/>
        <end position="419"/>
    </location>
</feature>
<organism evidence="10 11">
    <name type="scientific">Cladophialophora bantiana (strain ATCC 10958 / CBS 173.52 / CDC B-1940 / NIH 8579)</name>
    <name type="common">Xylohypha bantiana</name>
    <dbReference type="NCBI Taxonomy" id="1442370"/>
    <lineage>
        <taxon>Eukaryota</taxon>
        <taxon>Fungi</taxon>
        <taxon>Dikarya</taxon>
        <taxon>Ascomycota</taxon>
        <taxon>Pezizomycotina</taxon>
        <taxon>Eurotiomycetes</taxon>
        <taxon>Chaetothyriomycetidae</taxon>
        <taxon>Chaetothyriales</taxon>
        <taxon>Herpotrichiellaceae</taxon>
        <taxon>Cladophialophora</taxon>
    </lineage>
</organism>
<feature type="transmembrane region" description="Helical" evidence="8">
    <location>
        <begin position="367"/>
        <end position="389"/>
    </location>
</feature>
<feature type="transmembrane region" description="Helical" evidence="8">
    <location>
        <begin position="89"/>
        <end position="111"/>
    </location>
</feature>
<protein>
    <recommendedName>
        <fullName evidence="9">Major facilitator superfamily (MFS) profile domain-containing protein</fullName>
    </recommendedName>
</protein>
<dbReference type="PANTHER" id="PTHR48022:SF38">
    <property type="entry name" value="MAJOR FACILITATOR SUPERFAMILY (MFS) PROFILE DOMAIN-CONTAINING PROTEIN-RELATED"/>
    <property type="match status" value="1"/>
</dbReference>
<gene>
    <name evidence="10" type="ORF">Z519_07521</name>
</gene>
<evidence type="ECO:0000256" key="7">
    <source>
        <dbReference type="RuleBase" id="RU003346"/>
    </source>
</evidence>
<feature type="transmembrane region" description="Helical" evidence="8">
    <location>
        <begin position="7"/>
        <end position="39"/>
    </location>
</feature>
<dbReference type="HOGENOM" id="CLU_001265_30_13_1"/>
<feature type="transmembrane region" description="Helical" evidence="8">
    <location>
        <begin position="332"/>
        <end position="355"/>
    </location>
</feature>
<dbReference type="PANTHER" id="PTHR48022">
    <property type="entry name" value="PLASTIDIC GLUCOSE TRANSPORTER 4"/>
    <property type="match status" value="1"/>
</dbReference>
<feature type="transmembrane region" description="Helical" evidence="8">
    <location>
        <begin position="146"/>
        <end position="167"/>
    </location>
</feature>
<proteinExistence type="inferred from homology"/>
<evidence type="ECO:0000256" key="2">
    <source>
        <dbReference type="ARBA" id="ARBA00010992"/>
    </source>
</evidence>
<dbReference type="InterPro" id="IPR050360">
    <property type="entry name" value="MFS_Sugar_Transporters"/>
</dbReference>
<evidence type="ECO:0000256" key="8">
    <source>
        <dbReference type="SAM" id="Phobius"/>
    </source>
</evidence>
<comment type="similarity">
    <text evidence="2 7">Belongs to the major facilitator superfamily. Sugar transporter (TC 2.A.1.1) family.</text>
</comment>
<name>A0A0D2I3U8_CLAB1</name>
<feature type="transmembrane region" description="Helical" evidence="8">
    <location>
        <begin position="59"/>
        <end position="77"/>
    </location>
</feature>
<keyword evidence="5 8" id="KW-1133">Transmembrane helix</keyword>
<dbReference type="GO" id="GO:0016020">
    <property type="term" value="C:membrane"/>
    <property type="evidence" value="ECO:0007669"/>
    <property type="project" value="UniProtKB-SubCell"/>
</dbReference>
<dbReference type="OrthoDB" id="6612291at2759"/>
<dbReference type="AlphaFoldDB" id="A0A0D2I3U8"/>
<dbReference type="InterPro" id="IPR020846">
    <property type="entry name" value="MFS_dom"/>
</dbReference>
<feature type="transmembrane region" description="Helical" evidence="8">
    <location>
        <begin position="307"/>
        <end position="325"/>
    </location>
</feature>
<dbReference type="VEuPathDB" id="FungiDB:Z519_07521"/>
<dbReference type="GeneID" id="27700449"/>
<dbReference type="Proteomes" id="UP000053789">
    <property type="component" value="Unassembled WGS sequence"/>
</dbReference>
<dbReference type="Pfam" id="PF00083">
    <property type="entry name" value="Sugar_tr"/>
    <property type="match status" value="1"/>
</dbReference>
<dbReference type="PRINTS" id="PR00171">
    <property type="entry name" value="SUGRTRNSPORT"/>
</dbReference>
<evidence type="ECO:0000313" key="11">
    <source>
        <dbReference type="Proteomes" id="UP000053789"/>
    </source>
</evidence>
<evidence type="ECO:0000256" key="4">
    <source>
        <dbReference type="ARBA" id="ARBA00022692"/>
    </source>
</evidence>
<dbReference type="InterPro" id="IPR005828">
    <property type="entry name" value="MFS_sugar_transport-like"/>
</dbReference>
<reference evidence="10" key="1">
    <citation type="submission" date="2015-01" db="EMBL/GenBank/DDBJ databases">
        <title>The Genome Sequence of Cladophialophora bantiana CBS 173.52.</title>
        <authorList>
            <consortium name="The Broad Institute Genomics Platform"/>
            <person name="Cuomo C."/>
            <person name="de Hoog S."/>
            <person name="Gorbushina A."/>
            <person name="Stielow B."/>
            <person name="Teixiera M."/>
            <person name="Abouelleil A."/>
            <person name="Chapman S.B."/>
            <person name="Priest M."/>
            <person name="Young S.K."/>
            <person name="Wortman J."/>
            <person name="Nusbaum C."/>
            <person name="Birren B."/>
        </authorList>
    </citation>
    <scope>NUCLEOTIDE SEQUENCE [LARGE SCALE GENOMIC DNA]</scope>
    <source>
        <strain evidence="10">CBS 173.52</strain>
    </source>
</reference>
<dbReference type="GO" id="GO:0005351">
    <property type="term" value="F:carbohydrate:proton symporter activity"/>
    <property type="evidence" value="ECO:0007669"/>
    <property type="project" value="TreeGrafter"/>
</dbReference>
<comment type="subcellular location">
    <subcellularLocation>
        <location evidence="1">Membrane</location>
        <topology evidence="1">Multi-pass membrane protein</topology>
    </subcellularLocation>
</comment>
<keyword evidence="4 8" id="KW-0812">Transmembrane</keyword>
<dbReference type="RefSeq" id="XP_016618223.1">
    <property type="nucleotide sequence ID" value="XM_016765254.1"/>
</dbReference>
<evidence type="ECO:0000256" key="5">
    <source>
        <dbReference type="ARBA" id="ARBA00022989"/>
    </source>
</evidence>
<keyword evidence="6 8" id="KW-0472">Membrane</keyword>
<keyword evidence="3 7" id="KW-0813">Transport</keyword>
<dbReference type="FunFam" id="1.20.1250.20:FF:000134">
    <property type="entry name" value="MFS sugar transporter protein"/>
    <property type="match status" value="1"/>
</dbReference>
<dbReference type="InterPro" id="IPR036259">
    <property type="entry name" value="MFS_trans_sf"/>
</dbReference>
<feature type="domain" description="Major facilitator superfamily (MFS) profile" evidence="9">
    <location>
        <begin position="11"/>
        <end position="454"/>
    </location>
</feature>
<evidence type="ECO:0000256" key="6">
    <source>
        <dbReference type="ARBA" id="ARBA00023136"/>
    </source>
</evidence>
<dbReference type="NCBIfam" id="TIGR00879">
    <property type="entry name" value="SP"/>
    <property type="match status" value="1"/>
</dbReference>
<keyword evidence="11" id="KW-1185">Reference proteome</keyword>
<accession>A0A0D2I3U8</accession>
<evidence type="ECO:0000259" key="9">
    <source>
        <dbReference type="PROSITE" id="PS50850"/>
    </source>
</evidence>
<evidence type="ECO:0000313" key="10">
    <source>
        <dbReference type="EMBL" id="KIW91554.1"/>
    </source>
</evidence>
<dbReference type="Gene3D" id="1.20.1250.20">
    <property type="entry name" value="MFS general substrate transporter like domains"/>
    <property type="match status" value="1"/>
</dbReference>